<evidence type="ECO:0000313" key="5">
    <source>
        <dbReference type="Proteomes" id="UP000234296"/>
    </source>
</evidence>
<keyword evidence="5" id="KW-1185">Reference proteome</keyword>
<dbReference type="SUPFAM" id="SSF46689">
    <property type="entry name" value="Homeodomain-like"/>
    <property type="match status" value="2"/>
</dbReference>
<dbReference type="InterPro" id="IPR029062">
    <property type="entry name" value="Class_I_gatase-like"/>
</dbReference>
<dbReference type="RefSeq" id="WP_101761415.1">
    <property type="nucleotide sequence ID" value="NZ_JBBCZJ010000002.1"/>
</dbReference>
<feature type="domain" description="HTH araC/xylS-type" evidence="3">
    <location>
        <begin position="218"/>
        <end position="316"/>
    </location>
</feature>
<keyword evidence="2" id="KW-0804">Transcription</keyword>
<dbReference type="EMBL" id="PJRT01000005">
    <property type="protein sequence ID" value="PLR26090.1"/>
    <property type="molecule type" value="Genomic_DNA"/>
</dbReference>
<dbReference type="InterPro" id="IPR018060">
    <property type="entry name" value="HTH_AraC"/>
</dbReference>
<reference evidence="5" key="1">
    <citation type="submission" date="2017-12" db="EMBL/GenBank/DDBJ databases">
        <title>The genome sequence of Pantoea sp. 596.</title>
        <authorList>
            <person name="Gao J."/>
            <person name="Mao X."/>
            <person name="Sun J."/>
        </authorList>
    </citation>
    <scope>NUCLEOTIDE SEQUENCE [LARGE SCALE GENOMIC DNA]</scope>
    <source>
        <strain evidence="5">596</strain>
    </source>
</reference>
<dbReference type="PANTHER" id="PTHR43130">
    <property type="entry name" value="ARAC-FAMILY TRANSCRIPTIONAL REGULATOR"/>
    <property type="match status" value="1"/>
</dbReference>
<dbReference type="Gene3D" id="3.40.50.880">
    <property type="match status" value="1"/>
</dbReference>
<protein>
    <submittedName>
        <fullName evidence="4">AraC family transcriptional regulator</fullName>
    </submittedName>
</protein>
<proteinExistence type="predicted"/>
<dbReference type="PANTHER" id="PTHR43130:SF3">
    <property type="entry name" value="HTH-TYPE TRANSCRIPTIONAL REGULATOR RV1931C"/>
    <property type="match status" value="1"/>
</dbReference>
<sequence length="321" mass="35145">MRHEIAILAVPGVQLLDVSGPLDVFAEANRLLQRQIYTPRIIAVEGGEIHASSGVRLSADMQLAETQNYAPHTFLIAGAPGIENFAADDNLLHALSGLCQRSQRFGSVCSGALLLARTGLLAGKRVTTHWESAALLASRYPEITVDADALCVADGRVRTAAGVTSGLDLALRLVEEDLGREVAIEIAAHLVMFFRRPVNQTHFMRSDSASLSGRSALQELQRWVISHLAEVKTVVMMAEHMAISERHLTRLFRNELGMTPGQWLERERVAKAKQLLEQKSLPAKTLALQCGFSGADVMRRAFSRVTGITPAAYRKMTENNE</sequence>
<comment type="caution">
    <text evidence="4">The sequence shown here is derived from an EMBL/GenBank/DDBJ whole genome shotgun (WGS) entry which is preliminary data.</text>
</comment>
<evidence type="ECO:0000256" key="2">
    <source>
        <dbReference type="ARBA" id="ARBA00023163"/>
    </source>
</evidence>
<dbReference type="Pfam" id="PF12833">
    <property type="entry name" value="HTH_18"/>
    <property type="match status" value="1"/>
</dbReference>
<dbReference type="InterPro" id="IPR002818">
    <property type="entry name" value="DJ-1/PfpI"/>
</dbReference>
<dbReference type="Gene3D" id="1.10.10.60">
    <property type="entry name" value="Homeodomain-like"/>
    <property type="match status" value="1"/>
</dbReference>
<accession>A0ABX4SWQ7</accession>
<name>A0ABX4SWQ7_9GAMM</name>
<keyword evidence="1" id="KW-0805">Transcription regulation</keyword>
<evidence type="ECO:0000259" key="3">
    <source>
        <dbReference type="PROSITE" id="PS01124"/>
    </source>
</evidence>
<gene>
    <name evidence="4" type="ORF">PZBJ_04640</name>
</gene>
<evidence type="ECO:0000313" key="4">
    <source>
        <dbReference type="EMBL" id="PLR26090.1"/>
    </source>
</evidence>
<dbReference type="SMART" id="SM00342">
    <property type="entry name" value="HTH_ARAC"/>
    <property type="match status" value="1"/>
</dbReference>
<dbReference type="InterPro" id="IPR052158">
    <property type="entry name" value="INH-QAR"/>
</dbReference>
<organism evidence="4 5">
    <name type="scientific">Pantoea endophytica</name>
    <dbReference type="NCBI Taxonomy" id="92488"/>
    <lineage>
        <taxon>Bacteria</taxon>
        <taxon>Pseudomonadati</taxon>
        <taxon>Pseudomonadota</taxon>
        <taxon>Gammaproteobacteria</taxon>
        <taxon>Enterobacterales</taxon>
        <taxon>Erwiniaceae</taxon>
        <taxon>Pantoea</taxon>
    </lineage>
</organism>
<dbReference type="CDD" id="cd03137">
    <property type="entry name" value="GATase1_AraC_1"/>
    <property type="match status" value="1"/>
</dbReference>
<dbReference type="InterPro" id="IPR009057">
    <property type="entry name" value="Homeodomain-like_sf"/>
</dbReference>
<dbReference type="PROSITE" id="PS01124">
    <property type="entry name" value="HTH_ARAC_FAMILY_2"/>
    <property type="match status" value="1"/>
</dbReference>
<dbReference type="Pfam" id="PF01965">
    <property type="entry name" value="DJ-1_PfpI"/>
    <property type="match status" value="1"/>
</dbReference>
<dbReference type="SUPFAM" id="SSF52317">
    <property type="entry name" value="Class I glutamine amidotransferase-like"/>
    <property type="match status" value="1"/>
</dbReference>
<dbReference type="Proteomes" id="UP000234296">
    <property type="component" value="Unassembled WGS sequence"/>
</dbReference>
<evidence type="ECO:0000256" key="1">
    <source>
        <dbReference type="ARBA" id="ARBA00023015"/>
    </source>
</evidence>